<dbReference type="AlphaFoldDB" id="A0A6C0CRJ3"/>
<name>A0A6C0CRJ3_9ZZZZ</name>
<protein>
    <submittedName>
        <fullName evidence="1">Uncharacterized protein</fullName>
    </submittedName>
</protein>
<accession>A0A6C0CRJ3</accession>
<evidence type="ECO:0000313" key="1">
    <source>
        <dbReference type="EMBL" id="QHT07486.1"/>
    </source>
</evidence>
<organism evidence="1">
    <name type="scientific">viral metagenome</name>
    <dbReference type="NCBI Taxonomy" id="1070528"/>
    <lineage>
        <taxon>unclassified sequences</taxon>
        <taxon>metagenomes</taxon>
        <taxon>organismal metagenomes</taxon>
    </lineage>
</organism>
<sequence length="80" mass="9276">MDFFYICFDFQSMDELFRLSALLSQQLAGMEETVTRLTAAMKELNKQQNPHKRPKTCRGCEEEQLNQMAHYGGCIPDPNE</sequence>
<proteinExistence type="predicted"/>
<dbReference type="EMBL" id="MN739481">
    <property type="protein sequence ID" value="QHT07486.1"/>
    <property type="molecule type" value="Genomic_DNA"/>
</dbReference>
<reference evidence="1" key="1">
    <citation type="journal article" date="2020" name="Nature">
        <title>Giant virus diversity and host interactions through global metagenomics.</title>
        <authorList>
            <person name="Schulz F."/>
            <person name="Roux S."/>
            <person name="Paez-Espino D."/>
            <person name="Jungbluth S."/>
            <person name="Walsh D.A."/>
            <person name="Denef V.J."/>
            <person name="McMahon K.D."/>
            <person name="Konstantinidis K.T."/>
            <person name="Eloe-Fadrosh E.A."/>
            <person name="Kyrpides N.C."/>
            <person name="Woyke T."/>
        </authorList>
    </citation>
    <scope>NUCLEOTIDE SEQUENCE</scope>
    <source>
        <strain evidence="1">GVMAG-M-3300021963-12</strain>
    </source>
</reference>